<dbReference type="PANTHER" id="PTHR36040">
    <property type="entry name" value="OS04G0188500 PROTEIN"/>
    <property type="match status" value="1"/>
</dbReference>
<evidence type="ECO:0000256" key="1">
    <source>
        <dbReference type="SAM" id="MobiDB-lite"/>
    </source>
</evidence>
<evidence type="ECO:0000313" key="3">
    <source>
        <dbReference type="EMBL" id="OIW05816.1"/>
    </source>
</evidence>
<sequence length="107" mass="12442">MRVVVIALLVLVVARCCIATHRKKSMMMMNKFKLLEEYDKEQHNKLVKEDEKLNYSDDINDHHEIPRKDYGKLPAGLGQPTVTDDSDHHYIPRRDYSSHPIPTNQGN</sequence>
<keyword evidence="2" id="KW-0732">Signal</keyword>
<feature type="compositionally biased region" description="Basic and acidic residues" evidence="1">
    <location>
        <begin position="85"/>
        <end position="97"/>
    </location>
</feature>
<protein>
    <submittedName>
        <fullName evidence="3">Uncharacterized protein</fullName>
    </submittedName>
</protein>
<reference evidence="3 4" key="1">
    <citation type="journal article" date="2017" name="Plant Biotechnol. J.">
        <title>A comprehensive draft genome sequence for lupin (Lupinus angustifolius), an emerging health food: insights into plant-microbe interactions and legume evolution.</title>
        <authorList>
            <person name="Hane J.K."/>
            <person name="Ming Y."/>
            <person name="Kamphuis L.G."/>
            <person name="Nelson M.N."/>
            <person name="Garg G."/>
            <person name="Atkins C.A."/>
            <person name="Bayer P.E."/>
            <person name="Bravo A."/>
            <person name="Bringans S."/>
            <person name="Cannon S."/>
            <person name="Edwards D."/>
            <person name="Foley R."/>
            <person name="Gao L.L."/>
            <person name="Harrison M.J."/>
            <person name="Huang W."/>
            <person name="Hurgobin B."/>
            <person name="Li S."/>
            <person name="Liu C.W."/>
            <person name="McGrath A."/>
            <person name="Morahan G."/>
            <person name="Murray J."/>
            <person name="Weller J."/>
            <person name="Jian J."/>
            <person name="Singh K.B."/>
        </authorList>
    </citation>
    <scope>NUCLEOTIDE SEQUENCE</scope>
    <source>
        <strain evidence="4">cv. Tanjil</strain>
        <tissue evidence="3">Whole plant</tissue>
    </source>
</reference>
<proteinExistence type="predicted"/>
<dbReference type="Gramene" id="OIW05816">
    <property type="protein sequence ID" value="OIW05816"/>
    <property type="gene ID" value="TanjilG_23602"/>
</dbReference>
<evidence type="ECO:0000313" key="4">
    <source>
        <dbReference type="Proteomes" id="UP000188354"/>
    </source>
</evidence>
<gene>
    <name evidence="3" type="ORF">TanjilG_23602</name>
</gene>
<keyword evidence="4" id="KW-1185">Reference proteome</keyword>
<accession>A0A4P1R9N1</accession>
<feature type="chain" id="PRO_5020031344" evidence="2">
    <location>
        <begin position="20"/>
        <end position="107"/>
    </location>
</feature>
<dbReference type="AlphaFoldDB" id="A0A4P1R9N1"/>
<dbReference type="Proteomes" id="UP000188354">
    <property type="component" value="Chromosome LG08"/>
</dbReference>
<name>A0A4P1R9N1_LUPAN</name>
<dbReference type="EMBL" id="CM007368">
    <property type="protein sequence ID" value="OIW05816.1"/>
    <property type="molecule type" value="Genomic_DNA"/>
</dbReference>
<dbReference type="PANTHER" id="PTHR36040:SF5">
    <property type="entry name" value="TRANSMEMBRANE PROTEIN"/>
    <property type="match status" value="1"/>
</dbReference>
<organism evidence="3 4">
    <name type="scientific">Lupinus angustifolius</name>
    <name type="common">Narrow-leaved blue lupine</name>
    <dbReference type="NCBI Taxonomy" id="3871"/>
    <lineage>
        <taxon>Eukaryota</taxon>
        <taxon>Viridiplantae</taxon>
        <taxon>Streptophyta</taxon>
        <taxon>Embryophyta</taxon>
        <taxon>Tracheophyta</taxon>
        <taxon>Spermatophyta</taxon>
        <taxon>Magnoliopsida</taxon>
        <taxon>eudicotyledons</taxon>
        <taxon>Gunneridae</taxon>
        <taxon>Pentapetalae</taxon>
        <taxon>rosids</taxon>
        <taxon>fabids</taxon>
        <taxon>Fabales</taxon>
        <taxon>Fabaceae</taxon>
        <taxon>Papilionoideae</taxon>
        <taxon>50 kb inversion clade</taxon>
        <taxon>genistoids sensu lato</taxon>
        <taxon>core genistoids</taxon>
        <taxon>Genisteae</taxon>
        <taxon>Lupinus</taxon>
    </lineage>
</organism>
<feature type="region of interest" description="Disordered" evidence="1">
    <location>
        <begin position="49"/>
        <end position="107"/>
    </location>
</feature>
<evidence type="ECO:0000256" key="2">
    <source>
        <dbReference type="SAM" id="SignalP"/>
    </source>
</evidence>
<feature type="signal peptide" evidence="2">
    <location>
        <begin position="1"/>
        <end position="19"/>
    </location>
</feature>
<feature type="compositionally biased region" description="Basic and acidic residues" evidence="1">
    <location>
        <begin position="49"/>
        <end position="71"/>
    </location>
</feature>